<accession>A0A1Y1RPF3</accession>
<keyword evidence="8" id="KW-1185">Reference proteome</keyword>
<evidence type="ECO:0000259" key="6">
    <source>
        <dbReference type="Pfam" id="PF00324"/>
    </source>
</evidence>
<evidence type="ECO:0000313" key="8">
    <source>
        <dbReference type="Proteomes" id="UP000192359"/>
    </source>
</evidence>
<feature type="transmembrane region" description="Helical" evidence="5">
    <location>
        <begin position="376"/>
        <end position="397"/>
    </location>
</feature>
<name>A0A1Y1RPF3_9MICC</name>
<proteinExistence type="predicted"/>
<dbReference type="OrthoDB" id="137613at2"/>
<dbReference type="Gene3D" id="1.20.1740.10">
    <property type="entry name" value="Amino acid/polyamine transporter I"/>
    <property type="match status" value="1"/>
</dbReference>
<evidence type="ECO:0000256" key="4">
    <source>
        <dbReference type="ARBA" id="ARBA00023136"/>
    </source>
</evidence>
<feature type="transmembrane region" description="Helical" evidence="5">
    <location>
        <begin position="409"/>
        <end position="430"/>
    </location>
</feature>
<feature type="transmembrane region" description="Helical" evidence="5">
    <location>
        <begin position="49"/>
        <end position="69"/>
    </location>
</feature>
<reference evidence="7 8" key="1">
    <citation type="submission" date="2016-05" db="EMBL/GenBank/DDBJ databases">
        <title>Draft genome sequence of a porcine commensal Rothia nasimurium.</title>
        <authorList>
            <person name="Gaiser R.A."/>
            <person name="Van Baarlen P."/>
            <person name="Wells J.M."/>
        </authorList>
    </citation>
    <scope>NUCLEOTIDE SEQUENCE [LARGE SCALE GENOMIC DNA]</scope>
    <source>
        <strain evidence="7 8">PT-32</strain>
    </source>
</reference>
<feature type="transmembrane region" description="Helical" evidence="5">
    <location>
        <begin position="233"/>
        <end position="253"/>
    </location>
</feature>
<protein>
    <submittedName>
        <fullName evidence="7">Amino acid permease</fullName>
    </submittedName>
</protein>
<evidence type="ECO:0000256" key="5">
    <source>
        <dbReference type="SAM" id="Phobius"/>
    </source>
</evidence>
<dbReference type="EMBL" id="LXWF01000033">
    <property type="protein sequence ID" value="ORC17410.1"/>
    <property type="molecule type" value="Genomic_DNA"/>
</dbReference>
<feature type="transmembrane region" description="Helical" evidence="5">
    <location>
        <begin position="130"/>
        <end position="148"/>
    </location>
</feature>
<dbReference type="PANTHER" id="PTHR42770">
    <property type="entry name" value="AMINO ACID TRANSPORTER-RELATED"/>
    <property type="match status" value="1"/>
</dbReference>
<organism evidence="7 8">
    <name type="scientific">Rothia nasimurium</name>
    <dbReference type="NCBI Taxonomy" id="85336"/>
    <lineage>
        <taxon>Bacteria</taxon>
        <taxon>Bacillati</taxon>
        <taxon>Actinomycetota</taxon>
        <taxon>Actinomycetes</taxon>
        <taxon>Micrococcales</taxon>
        <taxon>Micrococcaceae</taxon>
        <taxon>Rothia</taxon>
    </lineage>
</organism>
<dbReference type="RefSeq" id="WP_083091898.1">
    <property type="nucleotide sequence ID" value="NZ_LXWF01000033.1"/>
</dbReference>
<dbReference type="Pfam" id="PF00324">
    <property type="entry name" value="AA_permease"/>
    <property type="match status" value="1"/>
</dbReference>
<dbReference type="Proteomes" id="UP000192359">
    <property type="component" value="Unassembled WGS sequence"/>
</dbReference>
<evidence type="ECO:0000313" key="7">
    <source>
        <dbReference type="EMBL" id="ORC17410.1"/>
    </source>
</evidence>
<dbReference type="InterPro" id="IPR050367">
    <property type="entry name" value="APC_superfamily"/>
</dbReference>
<dbReference type="PIRSF" id="PIRSF006060">
    <property type="entry name" value="AA_transporter"/>
    <property type="match status" value="1"/>
</dbReference>
<keyword evidence="2 5" id="KW-0812">Transmembrane</keyword>
<feature type="domain" description="Amino acid permease/ SLC12A" evidence="6">
    <location>
        <begin position="40"/>
        <end position="460"/>
    </location>
</feature>
<feature type="transmembrane region" description="Helical" evidence="5">
    <location>
        <begin position="332"/>
        <end position="356"/>
    </location>
</feature>
<dbReference type="AlphaFoldDB" id="A0A1Y1RPF3"/>
<keyword evidence="4 5" id="KW-0472">Membrane</keyword>
<sequence>MSDRVSRPSPGKLSTTSLVLMIIAASAPLTVLAGGVTTNYAVSGLIGAPFTYLVLGIILLIFVGGYAIMSTKIQNSGAFYAYVTAGLGPRQGIASAILALISYNMMQIGLYGIFGFSVSTTLNSLTGVSLPWWLCALVGWAFVGLLGARSIDLSAKVLGTLVLLEFVVVIGVSVFSLFVAPEGISSTSLRPSEFFVPGIGVLLAFGFAAFMGFESGAIYSEETVNPHTTVARATYIAVTIISLFYMLSSWAWTMGVGPSVIIEQSGEYGPDLLFVWLGGFSTLIANTVNALFVTSLVAALLAFHNASARYFLALGRTQVIPRFFARSNQAQVPLGGSLAQSSLALIVIGIFAIAGSNSELGELFPVITLFTWFTNAAAFGLVFLLGITSVAMLVWFNKQSERYNLWVRAIAPFLSAVFFALIAVLVLWNFDLMIGAESFSPLVVIMPGIIIASGVGGLIWGHILGRRNSDIYRHFETNTF</sequence>
<comment type="subcellular location">
    <subcellularLocation>
        <location evidence="1">Membrane</location>
        <topology evidence="1">Multi-pass membrane protein</topology>
    </subcellularLocation>
</comment>
<gene>
    <name evidence="7" type="ORF">A7979_03150</name>
</gene>
<dbReference type="InterPro" id="IPR004841">
    <property type="entry name" value="AA-permease/SLC12A_dom"/>
</dbReference>
<keyword evidence="3 5" id="KW-1133">Transmembrane helix</keyword>
<feature type="transmembrane region" description="Helical" evidence="5">
    <location>
        <begin position="273"/>
        <end position="303"/>
    </location>
</feature>
<feature type="transmembrane region" description="Helical" evidence="5">
    <location>
        <begin position="442"/>
        <end position="464"/>
    </location>
</feature>
<evidence type="ECO:0000256" key="2">
    <source>
        <dbReference type="ARBA" id="ARBA00022692"/>
    </source>
</evidence>
<feature type="transmembrane region" description="Helical" evidence="5">
    <location>
        <begin position="194"/>
        <end position="213"/>
    </location>
</feature>
<dbReference type="PANTHER" id="PTHR42770:SF16">
    <property type="entry name" value="AMINO ACID PERMEASE"/>
    <property type="match status" value="1"/>
</dbReference>
<feature type="transmembrane region" description="Helical" evidence="5">
    <location>
        <begin position="160"/>
        <end position="179"/>
    </location>
</feature>
<evidence type="ECO:0000256" key="3">
    <source>
        <dbReference type="ARBA" id="ARBA00022989"/>
    </source>
</evidence>
<evidence type="ECO:0000256" key="1">
    <source>
        <dbReference type="ARBA" id="ARBA00004141"/>
    </source>
</evidence>
<feature type="transmembrane region" description="Helical" evidence="5">
    <location>
        <begin position="97"/>
        <end position="118"/>
    </location>
</feature>
<dbReference type="GO" id="GO:0055085">
    <property type="term" value="P:transmembrane transport"/>
    <property type="evidence" value="ECO:0007669"/>
    <property type="project" value="InterPro"/>
</dbReference>
<comment type="caution">
    <text evidence="7">The sequence shown here is derived from an EMBL/GenBank/DDBJ whole genome shotgun (WGS) entry which is preliminary data.</text>
</comment>
<dbReference type="GO" id="GO:0016020">
    <property type="term" value="C:membrane"/>
    <property type="evidence" value="ECO:0007669"/>
    <property type="project" value="UniProtKB-SubCell"/>
</dbReference>